<evidence type="ECO:0000313" key="3">
    <source>
        <dbReference type="WBParaSite" id="PDA_v2.g21121.t1"/>
    </source>
</evidence>
<proteinExistence type="predicted"/>
<dbReference type="Proteomes" id="UP000887578">
    <property type="component" value="Unplaced"/>
</dbReference>
<name>A0A914Q1X3_9BILA</name>
<feature type="region of interest" description="Disordered" evidence="1">
    <location>
        <begin position="30"/>
        <end position="73"/>
    </location>
</feature>
<dbReference type="WBParaSite" id="PDA_v2.g21121.t1">
    <property type="protein sequence ID" value="PDA_v2.g21121.t1"/>
    <property type="gene ID" value="PDA_v2.g21121"/>
</dbReference>
<reference evidence="3" key="1">
    <citation type="submission" date="2022-11" db="UniProtKB">
        <authorList>
            <consortium name="WormBaseParasite"/>
        </authorList>
    </citation>
    <scope>IDENTIFICATION</scope>
</reference>
<sequence length="90" mass="10460">MDSLEEPNNRYRSSSVSTFLYAPRNSLSQFGTTTVGSGANNYASIPRSENETYQKNLSRKYQKYQKYPRRPSDRPEVLAKVLVRNFCDKR</sequence>
<dbReference type="AlphaFoldDB" id="A0A914Q1X3"/>
<keyword evidence="2" id="KW-1185">Reference proteome</keyword>
<feature type="compositionally biased region" description="Polar residues" evidence="1">
    <location>
        <begin position="30"/>
        <end position="43"/>
    </location>
</feature>
<organism evidence="2 3">
    <name type="scientific">Panagrolaimus davidi</name>
    <dbReference type="NCBI Taxonomy" id="227884"/>
    <lineage>
        <taxon>Eukaryota</taxon>
        <taxon>Metazoa</taxon>
        <taxon>Ecdysozoa</taxon>
        <taxon>Nematoda</taxon>
        <taxon>Chromadorea</taxon>
        <taxon>Rhabditida</taxon>
        <taxon>Tylenchina</taxon>
        <taxon>Panagrolaimomorpha</taxon>
        <taxon>Panagrolaimoidea</taxon>
        <taxon>Panagrolaimidae</taxon>
        <taxon>Panagrolaimus</taxon>
    </lineage>
</organism>
<evidence type="ECO:0000313" key="2">
    <source>
        <dbReference type="Proteomes" id="UP000887578"/>
    </source>
</evidence>
<evidence type="ECO:0000256" key="1">
    <source>
        <dbReference type="SAM" id="MobiDB-lite"/>
    </source>
</evidence>
<accession>A0A914Q1X3</accession>
<protein>
    <submittedName>
        <fullName evidence="3">Uncharacterized protein</fullName>
    </submittedName>
</protein>
<feature type="compositionally biased region" description="Basic residues" evidence="1">
    <location>
        <begin position="57"/>
        <end position="69"/>
    </location>
</feature>